<dbReference type="GO" id="GO:0019843">
    <property type="term" value="F:rRNA binding"/>
    <property type="evidence" value="ECO:0007669"/>
    <property type="project" value="UniProtKB-UniRule"/>
</dbReference>
<evidence type="ECO:0000313" key="7">
    <source>
        <dbReference type="EMBL" id="MBB6218466.1"/>
    </source>
</evidence>
<dbReference type="PROSITE" id="PS50889">
    <property type="entry name" value="S4"/>
    <property type="match status" value="1"/>
</dbReference>
<keyword evidence="2 5" id="KW-0699">rRNA-binding</keyword>
<comment type="caution">
    <text evidence="7">The sequence shown here is derived from an EMBL/GenBank/DDBJ whole genome shotgun (WGS) entry which is preliminary data.</text>
</comment>
<comment type="subunit">
    <text evidence="5">Associates with stalled 50S ribosomal subunits. Binds to RqcH, 23S rRNA and the P-site tRNA. Does not require RqcH for association with 50S subunits.</text>
</comment>
<dbReference type="SMART" id="SM00363">
    <property type="entry name" value="S4"/>
    <property type="match status" value="1"/>
</dbReference>
<dbReference type="RefSeq" id="WP_184312958.1">
    <property type="nucleotide sequence ID" value="NZ_JACHEN010000039.1"/>
</dbReference>
<evidence type="ECO:0000256" key="3">
    <source>
        <dbReference type="ARBA" id="ARBA00022884"/>
    </source>
</evidence>
<gene>
    <name evidence="5" type="primary">rqcP</name>
    <name evidence="7" type="ORF">HNQ80_004630</name>
</gene>
<evidence type="ECO:0000256" key="4">
    <source>
        <dbReference type="ARBA" id="ARBA00022917"/>
    </source>
</evidence>
<feature type="domain" description="RNA-binding S4" evidence="6">
    <location>
        <begin position="1"/>
        <end position="61"/>
    </location>
</feature>
<sequence length="80" mass="9109">MRLDKFLKNSRLIKRRTIAKEACDQGRIQINGQVAKAGTEVKLGDKITIEFGTKRTSVEVIDISEHVTKESSKEMYKVIE</sequence>
<comment type="similarity">
    <text evidence="5">Belongs to the RqcP family.</text>
</comment>
<keyword evidence="1 5" id="KW-0820">tRNA-binding</keyword>
<evidence type="ECO:0000259" key="6">
    <source>
        <dbReference type="SMART" id="SM00363"/>
    </source>
</evidence>
<dbReference type="Proteomes" id="UP000579281">
    <property type="component" value="Unassembled WGS sequence"/>
</dbReference>
<reference evidence="7 8" key="1">
    <citation type="submission" date="2020-08" db="EMBL/GenBank/DDBJ databases">
        <title>Genomic Encyclopedia of Type Strains, Phase IV (KMG-IV): sequencing the most valuable type-strain genomes for metagenomic binning, comparative biology and taxonomic classification.</title>
        <authorList>
            <person name="Goeker M."/>
        </authorList>
    </citation>
    <scope>NUCLEOTIDE SEQUENCE [LARGE SCALE GENOMIC DNA]</scope>
    <source>
        <strain evidence="7 8">DSM 103526</strain>
    </source>
</reference>
<keyword evidence="8" id="KW-1185">Reference proteome</keyword>
<keyword evidence="4 5" id="KW-0648">Protein biosynthesis</keyword>
<protein>
    <recommendedName>
        <fullName evidence="5">RQC P-site tRNA stabilizing factor</fullName>
        <shortName evidence="5">RqcP</shortName>
    </recommendedName>
    <alternativeName>
        <fullName evidence="5">Ribosome-associated protein quality control protein P</fullName>
    </alternativeName>
</protein>
<evidence type="ECO:0000313" key="8">
    <source>
        <dbReference type="Proteomes" id="UP000579281"/>
    </source>
</evidence>
<keyword evidence="3 5" id="KW-0694">RNA-binding</keyword>
<dbReference type="CDD" id="cd00165">
    <property type="entry name" value="S4"/>
    <property type="match status" value="1"/>
</dbReference>
<dbReference type="GO" id="GO:0072344">
    <property type="term" value="P:rescue of stalled ribosome"/>
    <property type="evidence" value="ECO:0007669"/>
    <property type="project" value="UniProtKB-UniRule"/>
</dbReference>
<evidence type="ECO:0000256" key="5">
    <source>
        <dbReference type="HAMAP-Rule" id="MF_00871"/>
    </source>
</evidence>
<dbReference type="InterPro" id="IPR002942">
    <property type="entry name" value="S4_RNA-bd"/>
</dbReference>
<dbReference type="EMBL" id="JACHEN010000039">
    <property type="protein sequence ID" value="MBB6218466.1"/>
    <property type="molecule type" value="Genomic_DNA"/>
</dbReference>
<dbReference type="GO" id="GO:0043023">
    <property type="term" value="F:ribosomal large subunit binding"/>
    <property type="evidence" value="ECO:0007669"/>
    <property type="project" value="UniProtKB-UniRule"/>
</dbReference>
<keyword evidence="7" id="KW-0346">Stress response</keyword>
<organism evidence="7 8">
    <name type="scientific">Anaerosolibacter carboniphilus</name>
    <dbReference type="NCBI Taxonomy" id="1417629"/>
    <lineage>
        <taxon>Bacteria</taxon>
        <taxon>Bacillati</taxon>
        <taxon>Bacillota</taxon>
        <taxon>Clostridia</taxon>
        <taxon>Peptostreptococcales</taxon>
        <taxon>Thermotaleaceae</taxon>
        <taxon>Anaerosolibacter</taxon>
    </lineage>
</organism>
<dbReference type="Pfam" id="PF01479">
    <property type="entry name" value="S4"/>
    <property type="match status" value="1"/>
</dbReference>
<dbReference type="PIRSF" id="PIRSF038881">
    <property type="entry name" value="RNAbp_HP1423"/>
    <property type="match status" value="1"/>
</dbReference>
<dbReference type="HAMAP" id="MF_00871">
    <property type="entry name" value="RqcP"/>
    <property type="match status" value="1"/>
</dbReference>
<dbReference type="SUPFAM" id="SSF55174">
    <property type="entry name" value="Alpha-L RNA-binding motif"/>
    <property type="match status" value="1"/>
</dbReference>
<evidence type="ECO:0000256" key="1">
    <source>
        <dbReference type="ARBA" id="ARBA00022555"/>
    </source>
</evidence>
<dbReference type="InterPro" id="IPR036986">
    <property type="entry name" value="S4_RNA-bd_sf"/>
</dbReference>
<evidence type="ECO:0000256" key="2">
    <source>
        <dbReference type="ARBA" id="ARBA00022730"/>
    </source>
</evidence>
<name>A0A841KXK2_9FIRM</name>
<dbReference type="Gene3D" id="3.10.290.10">
    <property type="entry name" value="RNA-binding S4 domain"/>
    <property type="match status" value="1"/>
</dbReference>
<dbReference type="InterPro" id="IPR025490">
    <property type="entry name" value="RqcP"/>
</dbReference>
<proteinExistence type="inferred from homology"/>
<dbReference type="AlphaFoldDB" id="A0A841KXK2"/>
<dbReference type="GO" id="GO:0000049">
    <property type="term" value="F:tRNA binding"/>
    <property type="evidence" value="ECO:0007669"/>
    <property type="project" value="UniProtKB-UniRule"/>
</dbReference>
<accession>A0A841KXK2</accession>
<comment type="function">
    <text evidence="5">Key component of the ribosome quality control system (RQC), a ribosome-associated complex that mediates the extraction of incompletely synthesized nascent chains from stalled ribosomes and their subsequent degradation. RqcH recruits Ala-charged tRNA, and with RqcP directs the elongation of stalled nascent chains on 50S ribosomal subunits, leading to non-templated C-terminal alanine extensions (Ala tail). The Ala tail promotes nascent chain degradation. RqcP is associated with the translocation-like movement of the peptidyl-tRNA from the A-site into the P-site.</text>
</comment>